<dbReference type="AlphaFoldDB" id="A0A4P9ZNG4"/>
<gene>
    <name evidence="2" type="ORF">BJ085DRAFT_22179</name>
</gene>
<reference evidence="3" key="1">
    <citation type="journal article" date="2018" name="Nat. Microbiol.">
        <title>Leveraging single-cell genomics to expand the fungal tree of life.</title>
        <authorList>
            <person name="Ahrendt S.R."/>
            <person name="Quandt C.A."/>
            <person name="Ciobanu D."/>
            <person name="Clum A."/>
            <person name="Salamov A."/>
            <person name="Andreopoulos B."/>
            <person name="Cheng J.F."/>
            <person name="Woyke T."/>
            <person name="Pelin A."/>
            <person name="Henrissat B."/>
            <person name="Reynolds N.K."/>
            <person name="Benny G.L."/>
            <person name="Smith M.E."/>
            <person name="James T.Y."/>
            <person name="Grigoriev I.V."/>
        </authorList>
    </citation>
    <scope>NUCLEOTIDE SEQUENCE [LARGE SCALE GENOMIC DNA]</scope>
    <source>
        <strain evidence="3">RSA 468</strain>
    </source>
</reference>
<dbReference type="InterPro" id="IPR040191">
    <property type="entry name" value="UTP10"/>
</dbReference>
<feature type="non-terminal residue" evidence="2">
    <location>
        <position position="103"/>
    </location>
</feature>
<accession>A0A4P9ZNG4</accession>
<sequence length="103" mass="11732">MASAKSRPSFMYNYRTAVNKDNFAIYTLAEEGLQDLIGLDAQVHEPGRALINPASLDMDRALLDQETSAEVDRQIEALLPTLTPHFQLRATAKVLEWLIRRYR</sequence>
<keyword evidence="1" id="KW-0698">rRNA processing</keyword>
<dbReference type="Proteomes" id="UP000268162">
    <property type="component" value="Unassembled WGS sequence"/>
</dbReference>
<keyword evidence="1" id="KW-0687">Ribonucleoprotein</keyword>
<dbReference type="STRING" id="215637.A0A4P9ZNG4"/>
<dbReference type="GO" id="GO:0030515">
    <property type="term" value="F:snoRNA binding"/>
    <property type="evidence" value="ECO:0007669"/>
    <property type="project" value="TreeGrafter"/>
</dbReference>
<keyword evidence="1" id="KW-0690">Ribosome biogenesis</keyword>
<comment type="subunit">
    <text evidence="1">Component of the ribosomal small subunit (SSU) processome.</text>
</comment>
<dbReference type="GO" id="GO:0030686">
    <property type="term" value="C:90S preribosome"/>
    <property type="evidence" value="ECO:0007669"/>
    <property type="project" value="TreeGrafter"/>
</dbReference>
<dbReference type="PANTHER" id="PTHR13457">
    <property type="entry name" value="BAP28"/>
    <property type="match status" value="1"/>
</dbReference>
<comment type="similarity">
    <text evidence="1">Belongs to the HEATR1/UTP10 family.</text>
</comment>
<proteinExistence type="inferred from homology"/>
<evidence type="ECO:0000313" key="2">
    <source>
        <dbReference type="EMBL" id="RKP34715.1"/>
    </source>
</evidence>
<comment type="function">
    <text evidence="1">Involved in nucleolar processing of pre-18S ribosomal RNA.</text>
</comment>
<dbReference type="GO" id="GO:0000462">
    <property type="term" value="P:maturation of SSU-rRNA from tricistronic rRNA transcript (SSU-rRNA, 5.8S rRNA, LSU-rRNA)"/>
    <property type="evidence" value="ECO:0007669"/>
    <property type="project" value="TreeGrafter"/>
</dbReference>
<keyword evidence="1" id="KW-0539">Nucleus</keyword>
<dbReference type="GO" id="GO:0034455">
    <property type="term" value="C:t-UTP complex"/>
    <property type="evidence" value="ECO:0007669"/>
    <property type="project" value="TreeGrafter"/>
</dbReference>
<dbReference type="GO" id="GO:0032040">
    <property type="term" value="C:small-subunit processome"/>
    <property type="evidence" value="ECO:0007669"/>
    <property type="project" value="TreeGrafter"/>
</dbReference>
<evidence type="ECO:0000256" key="1">
    <source>
        <dbReference type="RuleBase" id="RU367065"/>
    </source>
</evidence>
<keyword evidence="3" id="KW-1185">Reference proteome</keyword>
<dbReference type="PANTHER" id="PTHR13457:SF1">
    <property type="entry name" value="HEAT REPEAT-CONTAINING PROTEIN 1"/>
    <property type="match status" value="1"/>
</dbReference>
<dbReference type="EMBL" id="ML003097">
    <property type="protein sequence ID" value="RKP34715.1"/>
    <property type="molecule type" value="Genomic_DNA"/>
</dbReference>
<organism evidence="2 3">
    <name type="scientific">Dimargaris cristalligena</name>
    <dbReference type="NCBI Taxonomy" id="215637"/>
    <lineage>
        <taxon>Eukaryota</taxon>
        <taxon>Fungi</taxon>
        <taxon>Fungi incertae sedis</taxon>
        <taxon>Zoopagomycota</taxon>
        <taxon>Kickxellomycotina</taxon>
        <taxon>Dimargaritomycetes</taxon>
        <taxon>Dimargaritales</taxon>
        <taxon>Dimargaritaceae</taxon>
        <taxon>Dimargaris</taxon>
    </lineage>
</organism>
<protein>
    <recommendedName>
        <fullName evidence="1">U3 small nucleolar RNA-associated protein 10</fullName>
    </recommendedName>
</protein>
<evidence type="ECO:0000313" key="3">
    <source>
        <dbReference type="Proteomes" id="UP000268162"/>
    </source>
</evidence>
<comment type="subcellular location">
    <subcellularLocation>
        <location evidence="1">Nucleus</location>
        <location evidence="1">Nucleolus</location>
    </subcellularLocation>
</comment>
<dbReference type="GO" id="GO:0045943">
    <property type="term" value="P:positive regulation of transcription by RNA polymerase I"/>
    <property type="evidence" value="ECO:0007669"/>
    <property type="project" value="TreeGrafter"/>
</dbReference>
<name>A0A4P9ZNG4_9FUNG</name>